<comment type="caution">
    <text evidence="2">The sequence shown here is derived from an EMBL/GenBank/DDBJ whole genome shotgun (WGS) entry which is preliminary data.</text>
</comment>
<dbReference type="PANTHER" id="PTHR41287:SF1">
    <property type="entry name" value="PROTEIN YMFN"/>
    <property type="match status" value="1"/>
</dbReference>
<dbReference type="EMBL" id="BARW01013177">
    <property type="protein sequence ID" value="GAI77002.1"/>
    <property type="molecule type" value="Genomic_DNA"/>
</dbReference>
<accession>X1R8G9</accession>
<dbReference type="InterPro" id="IPR005021">
    <property type="entry name" value="Terminase_largesu-like"/>
</dbReference>
<protein>
    <recommendedName>
        <fullName evidence="1">Terminase large subunit-like ATPase domain-containing protein</fullName>
    </recommendedName>
</protein>
<name>X1R8G9_9ZZZZ</name>
<feature type="domain" description="Terminase large subunit-like ATPase" evidence="1">
    <location>
        <begin position="15"/>
        <end position="151"/>
    </location>
</feature>
<dbReference type="Pfam" id="PF03354">
    <property type="entry name" value="TerL_ATPase"/>
    <property type="match status" value="1"/>
</dbReference>
<sequence length="161" mass="18220">LRPVFYGDNRPTMALWGMTKKAGKSTIAAMVAAHTLFCGENYSEVYLAARDKDQASWIIFSKLTKAIRMNPQMLARCKITTDSVELPHKGSILRCLPTEVSAAGLNPNLVVFDELWSYDLESMTRFFEELTTVPTRKHPLILIVSYAGYDTDEENLLYSLY</sequence>
<organism evidence="2">
    <name type="scientific">marine sediment metagenome</name>
    <dbReference type="NCBI Taxonomy" id="412755"/>
    <lineage>
        <taxon>unclassified sequences</taxon>
        <taxon>metagenomes</taxon>
        <taxon>ecological metagenomes</taxon>
    </lineage>
</organism>
<gene>
    <name evidence="2" type="ORF">S12H4_24334</name>
</gene>
<evidence type="ECO:0000259" key="1">
    <source>
        <dbReference type="Pfam" id="PF03354"/>
    </source>
</evidence>
<reference evidence="2" key="1">
    <citation type="journal article" date="2014" name="Front. Microbiol.">
        <title>High frequency of phylogenetically diverse reductive dehalogenase-homologous genes in deep subseafloor sedimentary metagenomes.</title>
        <authorList>
            <person name="Kawai M."/>
            <person name="Futagami T."/>
            <person name="Toyoda A."/>
            <person name="Takaki Y."/>
            <person name="Nishi S."/>
            <person name="Hori S."/>
            <person name="Arai W."/>
            <person name="Tsubouchi T."/>
            <person name="Morono Y."/>
            <person name="Uchiyama I."/>
            <person name="Ito T."/>
            <person name="Fujiyama A."/>
            <person name="Inagaki F."/>
            <person name="Takami H."/>
        </authorList>
    </citation>
    <scope>NUCLEOTIDE SEQUENCE</scope>
    <source>
        <strain evidence="2">Expedition CK06-06</strain>
    </source>
</reference>
<feature type="non-terminal residue" evidence="2">
    <location>
        <position position="1"/>
    </location>
</feature>
<proteinExistence type="predicted"/>
<feature type="non-terminal residue" evidence="2">
    <location>
        <position position="161"/>
    </location>
</feature>
<dbReference type="PANTHER" id="PTHR41287">
    <property type="match status" value="1"/>
</dbReference>
<dbReference type="AlphaFoldDB" id="X1R8G9"/>
<dbReference type="InterPro" id="IPR046461">
    <property type="entry name" value="TerL_ATPase"/>
</dbReference>
<evidence type="ECO:0000313" key="2">
    <source>
        <dbReference type="EMBL" id="GAI77002.1"/>
    </source>
</evidence>
<dbReference type="InterPro" id="IPR027417">
    <property type="entry name" value="P-loop_NTPase"/>
</dbReference>
<dbReference type="Gene3D" id="3.40.50.300">
    <property type="entry name" value="P-loop containing nucleotide triphosphate hydrolases"/>
    <property type="match status" value="1"/>
</dbReference>